<evidence type="ECO:0000313" key="1">
    <source>
        <dbReference type="EMBL" id="RMX52970.1"/>
    </source>
</evidence>
<keyword evidence="2" id="KW-1185">Reference proteome</keyword>
<comment type="caution">
    <text evidence="1">The sequence shown here is derived from an EMBL/GenBank/DDBJ whole genome shotgun (WGS) entry which is preliminary data.</text>
</comment>
<sequence>MTFCTTKKEEVTAKRLRPSTLGLAREKRKNSYTALLVPSVRELASVPHQTNSQPVDLNAQTDCVKCECGTAKIEEYTLVKTLEKLVKSQEQELELAVLDKGEHQSRPKLRHLVATSDKWAKMKNDQRKEALSRFHHTDLEEASPNSVASVSKKLVESAVFQQILSVGVDWITPDVLKLIAHKGEAFLKEGKVTELPAASAYDTLIIPSKSKPTKPHIISCTLTGNGSWLTSVRLVGLATAKSSPFEHQLEEAGRENDCQETDAANKRPVWWSHETPCYLRQVLGQMNLFHASCQPSVATHQAQLSQLYPAVYNPPGFPFHGGHFHHPYASTFQVYTPQARFQVAPPRRSLSIPPGPSVEVRAWHSGLLPHSYYLVALPKNMKKCYGCGDKISSATTQHRGQVLPPSGGRALVHSADFANIYYHPSPVQIMRKNPVFDCRVHIDPSAYHSLDEGQREMQKVSELIVNSV</sequence>
<dbReference type="AlphaFoldDB" id="A0A3M6UH16"/>
<protein>
    <submittedName>
        <fullName evidence="1">Uncharacterized protein</fullName>
    </submittedName>
</protein>
<proteinExistence type="predicted"/>
<accession>A0A3M6UH16</accession>
<name>A0A3M6UH16_POCDA</name>
<dbReference type="Proteomes" id="UP000275408">
    <property type="component" value="Unassembled WGS sequence"/>
</dbReference>
<evidence type="ECO:0000313" key="2">
    <source>
        <dbReference type="Proteomes" id="UP000275408"/>
    </source>
</evidence>
<gene>
    <name evidence="1" type="ORF">pdam_00024063</name>
</gene>
<reference evidence="1 2" key="1">
    <citation type="journal article" date="2018" name="Sci. Rep.">
        <title>Comparative analysis of the Pocillopora damicornis genome highlights role of immune system in coral evolution.</title>
        <authorList>
            <person name="Cunning R."/>
            <person name="Bay R.A."/>
            <person name="Gillette P."/>
            <person name="Baker A.C."/>
            <person name="Traylor-Knowles N."/>
        </authorList>
    </citation>
    <scope>NUCLEOTIDE SEQUENCE [LARGE SCALE GENOMIC DNA]</scope>
    <source>
        <strain evidence="1">RSMAS</strain>
        <tissue evidence="1">Whole animal</tissue>
    </source>
</reference>
<organism evidence="1 2">
    <name type="scientific">Pocillopora damicornis</name>
    <name type="common">Cauliflower coral</name>
    <name type="synonym">Millepora damicornis</name>
    <dbReference type="NCBI Taxonomy" id="46731"/>
    <lineage>
        <taxon>Eukaryota</taxon>
        <taxon>Metazoa</taxon>
        <taxon>Cnidaria</taxon>
        <taxon>Anthozoa</taxon>
        <taxon>Hexacorallia</taxon>
        <taxon>Scleractinia</taxon>
        <taxon>Astrocoeniina</taxon>
        <taxon>Pocilloporidae</taxon>
        <taxon>Pocillopora</taxon>
    </lineage>
</organism>
<dbReference type="EMBL" id="RCHS01001551">
    <property type="protein sequence ID" value="RMX52970.1"/>
    <property type="molecule type" value="Genomic_DNA"/>
</dbReference>